<dbReference type="Proteomes" id="UP000007947">
    <property type="component" value="Chromosome"/>
</dbReference>
<sequence>MTTGARRRAWGGSLCHHELMVDGGSETEILQRAPHASAGVRPALADLSTALERLGIDIVGPLPPGLSRTLLYETMGPDGRGVVKVLGADPAAVDGHDLHSFRLKPRQVAFLRRMLPAVAELHVPVLHELDGDGWSAHIMPWAEGEHLLQNPSRSRQRLLEVVETLCVRGWQERRPSEPGNLARTLVGRIWRRWSFLEGVVPAAALAGRGMRVNSVACRPLREVLAEAAALLPPLEPAHLAPPVHGDLNTRNVVMGAAGVRLIDPRGSLEDLDPCYDVGKLLLSVSMWDAFADGSGSGRVVVDGEAADVQVPTLPGRARLLADLPSLLADSHGLPEALGPRWPARLALVHACHTVAEAACRVSDARAKCLPPATIAHHACAFLLVGLVLLEDAVARVRGQNDVDLADHLQLMSIFYGSEV</sequence>
<accession>F5XT07</accession>
<dbReference type="KEGG" id="mph:MLP_18650"/>
<reference evidence="1 2" key="1">
    <citation type="submission" date="2011-05" db="EMBL/GenBank/DDBJ databases">
        <title>Whole genome sequence of Microlunatus phosphovorus NM-1.</title>
        <authorList>
            <person name="Hosoyama A."/>
            <person name="Sasaki K."/>
            <person name="Harada T."/>
            <person name="Igarashi R."/>
            <person name="Kawakoshi A."/>
            <person name="Sasagawa M."/>
            <person name="Fukada J."/>
            <person name="Nakamura S."/>
            <person name="Katano Y."/>
            <person name="Hanada S."/>
            <person name="Kamagata Y."/>
            <person name="Nakamura N."/>
            <person name="Yamazaki S."/>
            <person name="Fujita N."/>
        </authorList>
    </citation>
    <scope>NUCLEOTIDE SEQUENCE [LARGE SCALE GENOMIC DNA]</scope>
    <source>
        <strain evidence="2">ATCC 700054 / DSM 10555 / JCM 9379 / NBRC 101784 / NCIMB 13414 / VKM Ac-1990 / NM-1</strain>
    </source>
</reference>
<dbReference type="AlphaFoldDB" id="F5XT07"/>
<name>F5XT07_MICPN</name>
<dbReference type="STRING" id="1032480.MLP_18650"/>
<proteinExistence type="predicted"/>
<dbReference type="InterPro" id="IPR011009">
    <property type="entry name" value="Kinase-like_dom_sf"/>
</dbReference>
<organism evidence="1 2">
    <name type="scientific">Microlunatus phosphovorus (strain ATCC 700054 / DSM 10555 / JCM 9379 / NBRC 101784 / NCIMB 13414 / VKM Ac-1990 / NM-1)</name>
    <dbReference type="NCBI Taxonomy" id="1032480"/>
    <lineage>
        <taxon>Bacteria</taxon>
        <taxon>Bacillati</taxon>
        <taxon>Actinomycetota</taxon>
        <taxon>Actinomycetes</taxon>
        <taxon>Propionibacteriales</taxon>
        <taxon>Propionibacteriaceae</taxon>
        <taxon>Microlunatus</taxon>
    </lineage>
</organism>
<dbReference type="SUPFAM" id="SSF56112">
    <property type="entry name" value="Protein kinase-like (PK-like)"/>
    <property type="match status" value="1"/>
</dbReference>
<evidence type="ECO:0000313" key="1">
    <source>
        <dbReference type="EMBL" id="BAK34879.1"/>
    </source>
</evidence>
<dbReference type="eggNOG" id="ENOG503407F">
    <property type="taxonomic scope" value="Bacteria"/>
</dbReference>
<dbReference type="EMBL" id="AP012204">
    <property type="protein sequence ID" value="BAK34879.1"/>
    <property type="molecule type" value="Genomic_DNA"/>
</dbReference>
<gene>
    <name evidence="1" type="ordered locus">MLP_18650</name>
</gene>
<keyword evidence="2" id="KW-1185">Reference proteome</keyword>
<dbReference type="HOGENOM" id="CLU_655223_0_0_11"/>
<protein>
    <submittedName>
        <fullName evidence="1">Uncharacterized protein</fullName>
    </submittedName>
</protein>
<evidence type="ECO:0000313" key="2">
    <source>
        <dbReference type="Proteomes" id="UP000007947"/>
    </source>
</evidence>